<feature type="region of interest" description="Disordered" evidence="1">
    <location>
        <begin position="151"/>
        <end position="182"/>
    </location>
</feature>
<dbReference type="AlphaFoldDB" id="I1S4W3"/>
<gene>
    <name evidence="2" type="ORF">FGRAMPH1_01T02519</name>
</gene>
<reference key="3">
    <citation type="submission" date="2014-02" db="EMBL/GenBank/DDBJ databases">
        <title>A revised Fusarium graminearum genomic reference sequence using whole shotgun re-sequencing.</title>
        <authorList>
            <person name="King R."/>
            <person name="Urban M."/>
            <person name="Hassani-Pak K."/>
            <person name="Hammond-Kosack K."/>
        </authorList>
    </citation>
    <scope>NUCLEOTIDE SEQUENCE</scope>
    <source>
        <strain>PH-1</strain>
    </source>
</reference>
<dbReference type="EMBL" id="HG970332">
    <property type="protein sequence ID" value="CEF73061.1"/>
    <property type="molecule type" value="Genomic_DNA"/>
</dbReference>
<dbReference type="VEuPathDB" id="FungiDB:FGRAMPH1_01G02519"/>
<dbReference type="Proteomes" id="UP000070720">
    <property type="component" value="Chromosome 1"/>
</dbReference>
<dbReference type="HOGENOM" id="CLU_1482102_0_0_1"/>
<dbReference type="RefSeq" id="XP_011316756.1">
    <property type="nucleotide sequence ID" value="XM_011318454.1"/>
</dbReference>
<evidence type="ECO:0000313" key="4">
    <source>
        <dbReference type="Proteomes" id="UP000070720"/>
    </source>
</evidence>
<dbReference type="EnsemblFungi" id="CEF73061">
    <property type="protein sequence ID" value="CEF73061"/>
    <property type="gene ID" value="FGRRES_11881"/>
</dbReference>
<protein>
    <submittedName>
        <fullName evidence="2">Chromosome 1, complete genome</fullName>
    </submittedName>
</protein>
<name>I1S4W3_GIBZE</name>
<reference evidence="3 4" key="1">
    <citation type="journal article" date="2007" name="Science">
        <title>The Fusarium graminearum genome reveals a link between localized polymorphism and pathogen specialization.</title>
        <authorList>
            <person name="Cuomo C.A."/>
            <person name="Gueldener U."/>
            <person name="Xu J.-R."/>
            <person name="Trail F."/>
            <person name="Turgeon B.G."/>
            <person name="Di Pietro A."/>
            <person name="Walton J.D."/>
            <person name="Ma L.-J."/>
            <person name="Baker S.E."/>
            <person name="Rep M."/>
            <person name="Adam G."/>
            <person name="Antoniw J."/>
            <person name="Baldwin T."/>
            <person name="Calvo S.E."/>
            <person name="Chang Y.-L."/>
            <person name="DeCaprio D."/>
            <person name="Gale L.R."/>
            <person name="Gnerre S."/>
            <person name="Goswami R.S."/>
            <person name="Hammond-Kosack K."/>
            <person name="Harris L.J."/>
            <person name="Hilburn K."/>
            <person name="Kennell J.C."/>
            <person name="Kroken S."/>
            <person name="Magnuson J.K."/>
            <person name="Mannhaupt G."/>
            <person name="Mauceli E.W."/>
            <person name="Mewes H.-W."/>
            <person name="Mitterbauer R."/>
            <person name="Muehlbauer G."/>
            <person name="Muensterkoetter M."/>
            <person name="Nelson D."/>
            <person name="O'Donnell K."/>
            <person name="Ouellet T."/>
            <person name="Qi W."/>
            <person name="Quesneville H."/>
            <person name="Roncero M.I.G."/>
            <person name="Seong K.-Y."/>
            <person name="Tetko I.V."/>
            <person name="Urban M."/>
            <person name="Waalwijk C."/>
            <person name="Ward T.J."/>
            <person name="Yao J."/>
            <person name="Birren B.W."/>
            <person name="Kistler H.C."/>
        </authorList>
    </citation>
    <scope>NUCLEOTIDE SEQUENCE [LARGE SCALE GENOMIC DNA]</scope>
    <source>
        <strain evidence="4">ATCC MYA-4620 / CBS 123657 / FGSC 9075 / NRRL 31084 / PH-1</strain>
        <strain evidence="3">PH-1 / ATCC MYA-4620 / FGSC 9075 / NRRL 31084</strain>
    </source>
</reference>
<accession>I1S4W3</accession>
<dbReference type="InParanoid" id="I1S4W3"/>
<feature type="compositionally biased region" description="Polar residues" evidence="1">
    <location>
        <begin position="160"/>
        <end position="175"/>
    </location>
</feature>
<keyword evidence="4" id="KW-1185">Reference proteome</keyword>
<evidence type="ECO:0000313" key="2">
    <source>
        <dbReference type="EMBL" id="CEF73061.1"/>
    </source>
</evidence>
<organism evidence="3">
    <name type="scientific">Gibberella zeae (strain ATCC MYA-4620 / CBS 123657 / FGSC 9075 / NRRL 31084 / PH-1)</name>
    <name type="common">Wheat head blight fungus</name>
    <name type="synonym">Fusarium graminearum</name>
    <dbReference type="NCBI Taxonomy" id="229533"/>
    <lineage>
        <taxon>Eukaryota</taxon>
        <taxon>Fungi</taxon>
        <taxon>Dikarya</taxon>
        <taxon>Ascomycota</taxon>
        <taxon>Pezizomycotina</taxon>
        <taxon>Sordariomycetes</taxon>
        <taxon>Hypocreomycetidae</taxon>
        <taxon>Hypocreales</taxon>
        <taxon>Nectriaceae</taxon>
        <taxon>Fusarium</taxon>
    </lineage>
</organism>
<evidence type="ECO:0000256" key="1">
    <source>
        <dbReference type="SAM" id="MobiDB-lite"/>
    </source>
</evidence>
<evidence type="ECO:0000313" key="3">
    <source>
        <dbReference type="EnsemblFungi" id="CEF73061"/>
    </source>
</evidence>
<reference evidence="2 4" key="4">
    <citation type="journal article" date="2015" name="BMC Genomics">
        <title>The completed genome sequence of the pathogenic ascomycete fungus Fusarium graminearum.</title>
        <authorList>
            <person name="King R."/>
            <person name="Urban M."/>
            <person name="Hammond-Kosack M.C."/>
            <person name="Hassani-Pak K."/>
            <person name="Hammond-Kosack K.E."/>
        </authorList>
    </citation>
    <scope>NUCLEOTIDE SEQUENCE [LARGE SCALE GENOMIC DNA]</scope>
    <source>
        <strain evidence="4">ATCC MYA-4620 / CBS 123657 / FGSC 9075 / NRRL 31084 / PH-1</strain>
        <strain evidence="2">PH-1</strain>
    </source>
</reference>
<reference evidence="3" key="5">
    <citation type="submission" date="2017-01" db="UniProtKB">
        <authorList>
            <consortium name="EnsemblFungi"/>
        </authorList>
    </citation>
    <scope>IDENTIFICATION</scope>
    <source>
        <strain evidence="3">PH-1 / ATCC MYA-4620 / FGSC 9075 / NRRL 31084</strain>
    </source>
</reference>
<proteinExistence type="predicted"/>
<dbReference type="KEGG" id="fgr:FGSG_11881"/>
<reference evidence="3 4" key="2">
    <citation type="journal article" date="2010" name="Nature">
        <title>Comparative genomics reveals mobile pathogenicity chromosomes in Fusarium.</title>
        <authorList>
            <person name="Ma L.J."/>
            <person name="van der Does H.C."/>
            <person name="Borkovich K.A."/>
            <person name="Coleman J.J."/>
            <person name="Daboussi M.J."/>
            <person name="Di Pietro A."/>
            <person name="Dufresne M."/>
            <person name="Freitag M."/>
            <person name="Grabherr M."/>
            <person name="Henrissat B."/>
            <person name="Houterman P.M."/>
            <person name="Kang S."/>
            <person name="Shim W.B."/>
            <person name="Woloshuk C."/>
            <person name="Xie X."/>
            <person name="Xu J.R."/>
            <person name="Antoniw J."/>
            <person name="Baker S.E."/>
            <person name="Bluhm B.H."/>
            <person name="Breakspear A."/>
            <person name="Brown D.W."/>
            <person name="Butchko R.A."/>
            <person name="Chapman S."/>
            <person name="Coulson R."/>
            <person name="Coutinho P.M."/>
            <person name="Danchin E.G."/>
            <person name="Diener A."/>
            <person name="Gale L.R."/>
            <person name="Gardiner D.M."/>
            <person name="Goff S."/>
            <person name="Hammond-Kosack K.E."/>
            <person name="Hilburn K."/>
            <person name="Hua-Van A."/>
            <person name="Jonkers W."/>
            <person name="Kazan K."/>
            <person name="Kodira C.D."/>
            <person name="Koehrsen M."/>
            <person name="Kumar L."/>
            <person name="Lee Y.H."/>
            <person name="Li L."/>
            <person name="Manners J.M."/>
            <person name="Miranda-Saavedra D."/>
            <person name="Mukherjee M."/>
            <person name="Park G."/>
            <person name="Park J."/>
            <person name="Park S.Y."/>
            <person name="Proctor R.H."/>
            <person name="Regev A."/>
            <person name="Ruiz-Roldan M.C."/>
            <person name="Sain D."/>
            <person name="Sakthikumar S."/>
            <person name="Sykes S."/>
            <person name="Schwartz D.C."/>
            <person name="Turgeon B.G."/>
            <person name="Wapinski I."/>
            <person name="Yoder O."/>
            <person name="Young S."/>
            <person name="Zeng Q."/>
            <person name="Zhou S."/>
            <person name="Galagan J."/>
            <person name="Cuomo C.A."/>
            <person name="Kistler H.C."/>
            <person name="Rep M."/>
        </authorList>
    </citation>
    <scope>GENOME REANNOTATION</scope>
    <source>
        <strain evidence="4">ATCC MYA-4620 / CBS 123657 / FGSC 9075 / NRRL 31084 / PH-1</strain>
        <strain evidence="3">PH-1 / ATCC MYA-4620 / FGSC 9075 / NRRL 31084</strain>
    </source>
</reference>
<sequence length="182" mass="20215">MYVSLQGAIDLAVDDGWIALVEHGDDVGLGCPGFELIARSKSGLANGLVMLAAWKSNKGEWMDNRFWQCLMLMWGGKALREPGEASSSRESSRVESSLEWRGTNGWTTGWDADSNAFGSHHKAQVQAQNKTTFYTRKLHVDTVQIQIRNQNEKSERGIQKMTNTVEDADISSQKPENGPLSR</sequence>